<dbReference type="InterPro" id="IPR037185">
    <property type="entry name" value="EmrE-like"/>
</dbReference>
<dbReference type="GO" id="GO:0005886">
    <property type="term" value="C:plasma membrane"/>
    <property type="evidence" value="ECO:0007669"/>
    <property type="project" value="UniProtKB-SubCell"/>
</dbReference>
<dbReference type="InterPro" id="IPR050638">
    <property type="entry name" value="AA-Vitamin_Transporters"/>
</dbReference>
<dbReference type="Pfam" id="PF00892">
    <property type="entry name" value="EamA"/>
    <property type="match status" value="2"/>
</dbReference>
<dbReference type="OrthoDB" id="9810818at2"/>
<dbReference type="SUPFAM" id="SSF103481">
    <property type="entry name" value="Multidrug resistance efflux transporter EmrE"/>
    <property type="match status" value="2"/>
</dbReference>
<sequence length="299" mass="32665">MKKSKTYIGVILAIAGAIMWGIQGPVSQFLFQDKSFSTEWLMGVKMSVAGILILLFTKFVQKNHILKIWHTGRSWMILLCYAIFGLSAVQYLYLLTTRASNAATSTIMQSLGTVIIMILTVIVYHQAPTIQQGVAVIVALIGTWLLVTKGDLTHLAMSPKAFTLGLCLAFAGALQTMLPVKLQEKFSTFVIIGWAMIVGGVIFTCIHPFWVDVPHLMLGGILGVAFIVLFGTMLSFLCFTSSLRYVSATTAGLLDTFEPLSATIGTVVFLHTSFNLYETIGGILVLSTVFILAIRPRKS</sequence>
<dbReference type="PANTHER" id="PTHR32322:SF18">
    <property type="entry name" value="S-ADENOSYLMETHIONINE_S-ADENOSYLHOMOCYSTEINE TRANSPORTER"/>
    <property type="match status" value="1"/>
</dbReference>
<feature type="transmembrane region" description="Helical" evidence="7">
    <location>
        <begin position="7"/>
        <end position="28"/>
    </location>
</feature>
<evidence type="ECO:0000256" key="6">
    <source>
        <dbReference type="ARBA" id="ARBA00023136"/>
    </source>
</evidence>
<reference evidence="9 10" key="1">
    <citation type="submission" date="2014-06" db="EMBL/GenBank/DDBJ databases">
        <title>Functional and comparative genomic analyses of the Drosophila gut microbiota identify candidate symbiosis factors.</title>
        <authorList>
            <person name="Newell P.D."/>
            <person name="Chaston J.M."/>
            <person name="Douglas A.E."/>
        </authorList>
    </citation>
    <scope>NUCLEOTIDE SEQUENCE [LARGE SCALE GENOMIC DNA]</scope>
    <source>
        <strain evidence="9 10">DmCS_002</strain>
    </source>
</reference>
<evidence type="ECO:0000313" key="10">
    <source>
        <dbReference type="Proteomes" id="UP000031397"/>
    </source>
</evidence>
<feature type="transmembrane region" description="Helical" evidence="7">
    <location>
        <begin position="186"/>
        <end position="210"/>
    </location>
</feature>
<gene>
    <name evidence="9" type="ORF">LfDm3_0157</name>
</gene>
<dbReference type="AlphaFoldDB" id="A0A0C1Q340"/>
<feature type="domain" description="EamA" evidence="8">
    <location>
        <begin position="8"/>
        <end position="147"/>
    </location>
</feature>
<keyword evidence="10" id="KW-1185">Reference proteome</keyword>
<proteinExistence type="inferred from homology"/>
<keyword evidence="5 7" id="KW-1133">Transmembrane helix</keyword>
<dbReference type="PANTHER" id="PTHR32322">
    <property type="entry name" value="INNER MEMBRANE TRANSPORTER"/>
    <property type="match status" value="1"/>
</dbReference>
<comment type="subcellular location">
    <subcellularLocation>
        <location evidence="1">Cell membrane</location>
        <topology evidence="1">Multi-pass membrane protein</topology>
    </subcellularLocation>
</comment>
<evidence type="ECO:0000256" key="7">
    <source>
        <dbReference type="SAM" id="Phobius"/>
    </source>
</evidence>
<evidence type="ECO:0000313" key="9">
    <source>
        <dbReference type="EMBL" id="KID42228.1"/>
    </source>
</evidence>
<keyword evidence="6 7" id="KW-0472">Membrane</keyword>
<evidence type="ECO:0000256" key="3">
    <source>
        <dbReference type="ARBA" id="ARBA00022475"/>
    </source>
</evidence>
<feature type="domain" description="EamA" evidence="8">
    <location>
        <begin position="163"/>
        <end position="292"/>
    </location>
</feature>
<evidence type="ECO:0000256" key="4">
    <source>
        <dbReference type="ARBA" id="ARBA00022692"/>
    </source>
</evidence>
<dbReference type="GeneID" id="74912862"/>
<dbReference type="EMBL" id="JOJZ01000009">
    <property type="protein sequence ID" value="KID42228.1"/>
    <property type="molecule type" value="Genomic_DNA"/>
</dbReference>
<feature type="transmembrane region" description="Helical" evidence="7">
    <location>
        <begin position="251"/>
        <end position="270"/>
    </location>
</feature>
<protein>
    <submittedName>
        <fullName evidence="9">Transport protein</fullName>
    </submittedName>
</protein>
<evidence type="ECO:0000259" key="8">
    <source>
        <dbReference type="Pfam" id="PF00892"/>
    </source>
</evidence>
<feature type="transmembrane region" description="Helical" evidence="7">
    <location>
        <begin position="216"/>
        <end position="239"/>
    </location>
</feature>
<evidence type="ECO:0000256" key="1">
    <source>
        <dbReference type="ARBA" id="ARBA00004651"/>
    </source>
</evidence>
<feature type="transmembrane region" description="Helical" evidence="7">
    <location>
        <begin position="276"/>
        <end position="294"/>
    </location>
</feature>
<keyword evidence="3" id="KW-1003">Cell membrane</keyword>
<comment type="similarity">
    <text evidence="2">Belongs to the EamA transporter family.</text>
</comment>
<evidence type="ECO:0000256" key="2">
    <source>
        <dbReference type="ARBA" id="ARBA00007362"/>
    </source>
</evidence>
<dbReference type="Proteomes" id="UP000031397">
    <property type="component" value="Unassembled WGS sequence"/>
</dbReference>
<feature type="transmembrane region" description="Helical" evidence="7">
    <location>
        <begin position="40"/>
        <end position="60"/>
    </location>
</feature>
<organism evidence="9 10">
    <name type="scientific">Fructilactobacillus fructivorans</name>
    <dbReference type="NCBI Taxonomy" id="1614"/>
    <lineage>
        <taxon>Bacteria</taxon>
        <taxon>Bacillati</taxon>
        <taxon>Bacillota</taxon>
        <taxon>Bacilli</taxon>
        <taxon>Lactobacillales</taxon>
        <taxon>Lactobacillaceae</taxon>
        <taxon>Fructilactobacillus</taxon>
    </lineage>
</organism>
<dbReference type="InterPro" id="IPR000620">
    <property type="entry name" value="EamA_dom"/>
</dbReference>
<feature type="transmembrane region" description="Helical" evidence="7">
    <location>
        <begin position="106"/>
        <end position="123"/>
    </location>
</feature>
<feature type="transmembrane region" description="Helical" evidence="7">
    <location>
        <begin position="72"/>
        <end position="94"/>
    </location>
</feature>
<accession>A0A0C1Q340</accession>
<feature type="transmembrane region" description="Helical" evidence="7">
    <location>
        <begin position="130"/>
        <end position="147"/>
    </location>
</feature>
<dbReference type="PATRIC" id="fig|1614.7.peg.147"/>
<name>A0A0C1Q340_9LACO</name>
<evidence type="ECO:0000256" key="5">
    <source>
        <dbReference type="ARBA" id="ARBA00022989"/>
    </source>
</evidence>
<feature type="transmembrane region" description="Helical" evidence="7">
    <location>
        <begin position="153"/>
        <end position="174"/>
    </location>
</feature>
<dbReference type="RefSeq" id="WP_039143152.1">
    <property type="nucleotide sequence ID" value="NZ_JOJZ01000009.1"/>
</dbReference>
<comment type="caution">
    <text evidence="9">The sequence shown here is derived from an EMBL/GenBank/DDBJ whole genome shotgun (WGS) entry which is preliminary data.</text>
</comment>
<keyword evidence="4 7" id="KW-0812">Transmembrane</keyword>